<dbReference type="AlphaFoldDB" id="A0A7U5YD33"/>
<feature type="compositionally biased region" description="Low complexity" evidence="4">
    <location>
        <begin position="103"/>
        <end position="120"/>
    </location>
</feature>
<evidence type="ECO:0000256" key="2">
    <source>
        <dbReference type="PIRNR" id="PIRNR002070"/>
    </source>
</evidence>
<gene>
    <name evidence="5" type="ORF">DOE59_03155</name>
</gene>
<dbReference type="GO" id="GO:0006260">
    <property type="term" value="P:DNA replication"/>
    <property type="evidence" value="ECO:0007669"/>
    <property type="project" value="InterPro"/>
</dbReference>
<dbReference type="PIRSF" id="PIRSF002070">
    <property type="entry name" value="SSB"/>
    <property type="match status" value="1"/>
</dbReference>
<dbReference type="EMBL" id="CP029989">
    <property type="protein sequence ID" value="AXC70702.1"/>
    <property type="molecule type" value="Genomic_DNA"/>
</dbReference>
<evidence type="ECO:0000256" key="3">
    <source>
        <dbReference type="RuleBase" id="RU000524"/>
    </source>
</evidence>
<sequence length="149" mass="15487">MTAQIAAYGRLVADPQTKTTSKGTNMAMARMVVSLPCSAAQDGQATLWLGVLAFGKQADALAKHTKGDVVSIGGTMQVNQWTGQDGSTQSGYTVIADSVVSARTARPGGRRGQQGQATQALEHAKQQAAAGTQPPSNDLPPDFDDDIPF</sequence>
<evidence type="ECO:0000256" key="1">
    <source>
        <dbReference type="ARBA" id="ARBA00023125"/>
    </source>
</evidence>
<dbReference type="InterPro" id="IPR011344">
    <property type="entry name" value="ssDNA-bd"/>
</dbReference>
<dbReference type="CDD" id="cd04496">
    <property type="entry name" value="SSB_OBF"/>
    <property type="match status" value="1"/>
</dbReference>
<reference evidence="5 6" key="1">
    <citation type="submission" date="2018-06" db="EMBL/GenBank/DDBJ databases">
        <title>Salmonella Enterica genomes from various sources.</title>
        <authorList>
            <person name="Nash J.H.E."/>
            <person name="Robertson J."/>
            <person name="Bessonov K."/>
        </authorList>
    </citation>
    <scope>NUCLEOTIDE SEQUENCE [LARGE SCALE GENOMIC DNA]</scope>
    <source>
        <strain evidence="5 6">SA20121591</strain>
    </source>
</reference>
<accession>A0A7U5YD33</accession>
<dbReference type="RefSeq" id="WP_154714211.1">
    <property type="nucleotide sequence ID" value="NZ_CP029989.1"/>
</dbReference>
<dbReference type="InterPro" id="IPR000424">
    <property type="entry name" value="Primosome_PriB/ssb"/>
</dbReference>
<dbReference type="Proteomes" id="UP000252003">
    <property type="component" value="Chromosome"/>
</dbReference>
<feature type="region of interest" description="Disordered" evidence="4">
    <location>
        <begin position="103"/>
        <end position="149"/>
    </location>
</feature>
<evidence type="ECO:0000256" key="4">
    <source>
        <dbReference type="SAM" id="MobiDB-lite"/>
    </source>
</evidence>
<dbReference type="Pfam" id="PF00436">
    <property type="entry name" value="SSB"/>
    <property type="match status" value="1"/>
</dbReference>
<dbReference type="InterPro" id="IPR012340">
    <property type="entry name" value="NA-bd_OB-fold"/>
</dbReference>
<dbReference type="PROSITE" id="PS50935">
    <property type="entry name" value="SSB"/>
    <property type="match status" value="1"/>
</dbReference>
<evidence type="ECO:0000313" key="6">
    <source>
        <dbReference type="Proteomes" id="UP000252003"/>
    </source>
</evidence>
<dbReference type="SUPFAM" id="SSF50249">
    <property type="entry name" value="Nucleic acid-binding proteins"/>
    <property type="match status" value="1"/>
</dbReference>
<dbReference type="GO" id="GO:0003697">
    <property type="term" value="F:single-stranded DNA binding"/>
    <property type="evidence" value="ECO:0007669"/>
    <property type="project" value="InterPro"/>
</dbReference>
<keyword evidence="1 2" id="KW-0238">DNA-binding</keyword>
<organism evidence="5 6">
    <name type="scientific">Salmonella enterica subsp. diarizonae serovar 48:i:z</name>
    <dbReference type="NCBI Taxonomy" id="1192842"/>
    <lineage>
        <taxon>Bacteria</taxon>
        <taxon>Pseudomonadati</taxon>
        <taxon>Pseudomonadota</taxon>
        <taxon>Gammaproteobacteria</taxon>
        <taxon>Enterobacterales</taxon>
        <taxon>Enterobacteriaceae</taxon>
        <taxon>Salmonella</taxon>
    </lineage>
</organism>
<protein>
    <recommendedName>
        <fullName evidence="2 3">Single-stranded DNA-binding protein</fullName>
    </recommendedName>
</protein>
<evidence type="ECO:0000313" key="5">
    <source>
        <dbReference type="EMBL" id="AXC70702.1"/>
    </source>
</evidence>
<name>A0A7U5YD33_SALDZ</name>
<dbReference type="Gene3D" id="2.40.50.140">
    <property type="entry name" value="Nucleic acid-binding proteins"/>
    <property type="match status" value="1"/>
</dbReference>
<proteinExistence type="predicted"/>
<dbReference type="NCBIfam" id="TIGR00621">
    <property type="entry name" value="ssb"/>
    <property type="match status" value="1"/>
</dbReference>